<evidence type="ECO:0000313" key="1">
    <source>
        <dbReference type="EMBL" id="GIQ91426.1"/>
    </source>
</evidence>
<gene>
    <name evidence="1" type="ORF">KIPB_014674</name>
</gene>
<protein>
    <submittedName>
        <fullName evidence="1">Uncharacterized protein</fullName>
    </submittedName>
</protein>
<accession>A0A9K3D9J1</accession>
<dbReference type="AlphaFoldDB" id="A0A9K3D9J1"/>
<reference evidence="1 2" key="1">
    <citation type="journal article" date="2018" name="PLoS ONE">
        <title>The draft genome of Kipferlia bialata reveals reductive genome evolution in fornicate parasites.</title>
        <authorList>
            <person name="Tanifuji G."/>
            <person name="Takabayashi S."/>
            <person name="Kume K."/>
            <person name="Takagi M."/>
            <person name="Nakayama T."/>
            <person name="Kamikawa R."/>
            <person name="Inagaki Y."/>
            <person name="Hashimoto T."/>
        </authorList>
    </citation>
    <scope>NUCLEOTIDE SEQUENCE [LARGE SCALE GENOMIC DNA]</scope>
    <source>
        <strain evidence="1">NY0173</strain>
    </source>
</reference>
<keyword evidence="2" id="KW-1185">Reference proteome</keyword>
<dbReference type="Proteomes" id="UP000265618">
    <property type="component" value="Unassembled WGS sequence"/>
</dbReference>
<sequence>MELGSTVTVTGDGLILASDYRGVYASTLGVGEDGAYVWSAWNKLRTPDGFNMMTYGTLAVSERWIFVGAYYCTGTIGNYDYIQSGK</sequence>
<proteinExistence type="predicted"/>
<name>A0A9K3D9J1_9EUKA</name>
<evidence type="ECO:0000313" key="2">
    <source>
        <dbReference type="Proteomes" id="UP000265618"/>
    </source>
</evidence>
<comment type="caution">
    <text evidence="1">The sequence shown here is derived from an EMBL/GenBank/DDBJ whole genome shotgun (WGS) entry which is preliminary data.</text>
</comment>
<dbReference type="EMBL" id="BDIP01007694">
    <property type="protein sequence ID" value="GIQ91426.1"/>
    <property type="molecule type" value="Genomic_DNA"/>
</dbReference>
<feature type="non-terminal residue" evidence="1">
    <location>
        <position position="1"/>
    </location>
</feature>
<organism evidence="1 2">
    <name type="scientific">Kipferlia bialata</name>
    <dbReference type="NCBI Taxonomy" id="797122"/>
    <lineage>
        <taxon>Eukaryota</taxon>
        <taxon>Metamonada</taxon>
        <taxon>Carpediemonas-like organisms</taxon>
        <taxon>Kipferlia</taxon>
    </lineage>
</organism>